<comment type="caution">
    <text evidence="5">The sequence shown here is derived from an EMBL/GenBank/DDBJ whole genome shotgun (WGS) entry which is preliminary data.</text>
</comment>
<dbReference type="SMART" id="SM00848">
    <property type="entry name" value="Inhibitor_I29"/>
    <property type="match status" value="1"/>
</dbReference>
<dbReference type="PANTHER" id="PTHR12411">
    <property type="entry name" value="CYSTEINE PROTEASE FAMILY C1-RELATED"/>
    <property type="match status" value="1"/>
</dbReference>
<dbReference type="InterPro" id="IPR013128">
    <property type="entry name" value="Peptidase_C1A"/>
</dbReference>
<gene>
    <name evidence="5" type="ORF">PVAND_004990</name>
</gene>
<dbReference type="InterPro" id="IPR025660">
    <property type="entry name" value="Pept_his_AS"/>
</dbReference>
<evidence type="ECO:0000259" key="3">
    <source>
        <dbReference type="SMART" id="SM00645"/>
    </source>
</evidence>
<dbReference type="OrthoDB" id="10253408at2759"/>
<dbReference type="SMART" id="SM00645">
    <property type="entry name" value="Pept_C1"/>
    <property type="match status" value="1"/>
</dbReference>
<feature type="signal peptide" evidence="2">
    <location>
        <begin position="1"/>
        <end position="23"/>
    </location>
</feature>
<dbReference type="EMBL" id="JADBJN010000002">
    <property type="protein sequence ID" value="KAG5675052.1"/>
    <property type="molecule type" value="Genomic_DNA"/>
</dbReference>
<dbReference type="Pfam" id="PF08246">
    <property type="entry name" value="Inhibitor_I29"/>
    <property type="match status" value="1"/>
</dbReference>
<dbReference type="Pfam" id="PF00112">
    <property type="entry name" value="Peptidase_C1"/>
    <property type="match status" value="1"/>
</dbReference>
<accession>A0A9J6BYS9</accession>
<proteinExistence type="inferred from homology"/>
<organism evidence="5 6">
    <name type="scientific">Polypedilum vanderplanki</name>
    <name type="common">Sleeping chironomid midge</name>
    <dbReference type="NCBI Taxonomy" id="319348"/>
    <lineage>
        <taxon>Eukaryota</taxon>
        <taxon>Metazoa</taxon>
        <taxon>Ecdysozoa</taxon>
        <taxon>Arthropoda</taxon>
        <taxon>Hexapoda</taxon>
        <taxon>Insecta</taxon>
        <taxon>Pterygota</taxon>
        <taxon>Neoptera</taxon>
        <taxon>Endopterygota</taxon>
        <taxon>Diptera</taxon>
        <taxon>Nematocera</taxon>
        <taxon>Chironomoidea</taxon>
        <taxon>Chironomidae</taxon>
        <taxon>Chironominae</taxon>
        <taxon>Polypedilum</taxon>
        <taxon>Polypedilum</taxon>
    </lineage>
</organism>
<name>A0A9J6BYS9_POLVA</name>
<feature type="domain" description="Cathepsin propeptide inhibitor" evidence="4">
    <location>
        <begin position="35"/>
        <end position="92"/>
    </location>
</feature>
<feature type="chain" id="PRO_5039891976" evidence="2">
    <location>
        <begin position="24"/>
        <end position="350"/>
    </location>
</feature>
<keyword evidence="2" id="KW-0732">Signal</keyword>
<sequence length="350" mass="39027">MEVFEYFLIVILINSLIIQICDGDKNPIFNNLITFDEYLAKYQISVHDQATYLKYKAKFLQTQKEVINFNAKPNRTYTQGINQFAHLTLAEIIKSSFGLSLLRYPILNVQPKAIIKPPCVLKPIDWTKSGAVTPVKKQGNCGNCFIFSAVAAIESATYIKTNKTYVLSEQYAMDCLDKDLKINNNACNGGQPDYIYDLVISKKGLPLNSSYPYTGNDNKVCPVKNIVSDTAIKGYITLFTDNEDTIVCNLIKGGPMSVAVFVNSTFLKYSGGIYNDVASCKPDLVLNHAILMVGYDIDPKTKLEYYIFKNSWGPTFGENGYIRMQKGINLCGITSLVQQPSFIANPIPIG</sequence>
<dbReference type="GO" id="GO:0008234">
    <property type="term" value="F:cysteine-type peptidase activity"/>
    <property type="evidence" value="ECO:0007669"/>
    <property type="project" value="InterPro"/>
</dbReference>
<dbReference type="Proteomes" id="UP001107558">
    <property type="component" value="Chromosome 2"/>
</dbReference>
<evidence type="ECO:0000259" key="4">
    <source>
        <dbReference type="SMART" id="SM00848"/>
    </source>
</evidence>
<dbReference type="Gene3D" id="3.90.70.10">
    <property type="entry name" value="Cysteine proteinases"/>
    <property type="match status" value="1"/>
</dbReference>
<feature type="domain" description="Peptidase C1A papain C-terminal" evidence="3">
    <location>
        <begin position="120"/>
        <end position="341"/>
    </location>
</feature>
<dbReference type="PROSITE" id="PS00639">
    <property type="entry name" value="THIOL_PROTEASE_HIS"/>
    <property type="match status" value="1"/>
</dbReference>
<evidence type="ECO:0000256" key="2">
    <source>
        <dbReference type="SAM" id="SignalP"/>
    </source>
</evidence>
<comment type="similarity">
    <text evidence="1">Belongs to the peptidase C1 family.</text>
</comment>
<dbReference type="InterPro" id="IPR013201">
    <property type="entry name" value="Prot_inhib_I29"/>
</dbReference>
<dbReference type="PRINTS" id="PR00705">
    <property type="entry name" value="PAPAIN"/>
</dbReference>
<evidence type="ECO:0000256" key="1">
    <source>
        <dbReference type="ARBA" id="ARBA00008455"/>
    </source>
</evidence>
<evidence type="ECO:0000313" key="6">
    <source>
        <dbReference type="Proteomes" id="UP001107558"/>
    </source>
</evidence>
<dbReference type="GO" id="GO:0006508">
    <property type="term" value="P:proteolysis"/>
    <property type="evidence" value="ECO:0007669"/>
    <property type="project" value="InterPro"/>
</dbReference>
<dbReference type="InterPro" id="IPR038765">
    <property type="entry name" value="Papain-like_cys_pep_sf"/>
</dbReference>
<protein>
    <submittedName>
        <fullName evidence="5">Uncharacterized protein</fullName>
    </submittedName>
</protein>
<dbReference type="CDD" id="cd02248">
    <property type="entry name" value="Peptidase_C1A"/>
    <property type="match status" value="1"/>
</dbReference>
<reference evidence="5" key="1">
    <citation type="submission" date="2021-03" db="EMBL/GenBank/DDBJ databases">
        <title>Chromosome level genome of the anhydrobiotic midge Polypedilum vanderplanki.</title>
        <authorList>
            <person name="Yoshida Y."/>
            <person name="Kikawada T."/>
            <person name="Gusev O."/>
        </authorList>
    </citation>
    <scope>NUCLEOTIDE SEQUENCE</scope>
    <source>
        <strain evidence="5">NIAS01</strain>
        <tissue evidence="5">Whole body or cell culture</tissue>
    </source>
</reference>
<dbReference type="AlphaFoldDB" id="A0A9J6BYS9"/>
<dbReference type="InterPro" id="IPR039417">
    <property type="entry name" value="Peptidase_C1A_papain-like"/>
</dbReference>
<evidence type="ECO:0000313" key="5">
    <source>
        <dbReference type="EMBL" id="KAG5675052.1"/>
    </source>
</evidence>
<keyword evidence="6" id="KW-1185">Reference proteome</keyword>
<dbReference type="InterPro" id="IPR000668">
    <property type="entry name" value="Peptidase_C1A_C"/>
</dbReference>
<dbReference type="SUPFAM" id="SSF54001">
    <property type="entry name" value="Cysteine proteinases"/>
    <property type="match status" value="1"/>
</dbReference>